<sequence>MAQRDWSGNISLQLQSSPTYTTFHAVMLALRLHLSPPLPHISHLHTSPHLPTLPLPSYLLDVSHSLMCSQGWWPTSMAMREMRG</sequence>
<dbReference type="AlphaFoldDB" id="A0AA35T1R5"/>
<dbReference type="EMBL" id="CASHTH010003036">
    <property type="protein sequence ID" value="CAI8039393.1"/>
    <property type="molecule type" value="Genomic_DNA"/>
</dbReference>
<accession>A0AA35T1R5</accession>
<evidence type="ECO:0000313" key="1">
    <source>
        <dbReference type="EMBL" id="CAI8039393.1"/>
    </source>
</evidence>
<comment type="caution">
    <text evidence="1">The sequence shown here is derived from an EMBL/GenBank/DDBJ whole genome shotgun (WGS) entry which is preliminary data.</text>
</comment>
<proteinExistence type="predicted"/>
<protein>
    <submittedName>
        <fullName evidence="1">Uncharacterized protein</fullName>
    </submittedName>
</protein>
<name>A0AA35T1R5_GEOBA</name>
<organism evidence="1 2">
    <name type="scientific">Geodia barretti</name>
    <name type="common">Barrett's horny sponge</name>
    <dbReference type="NCBI Taxonomy" id="519541"/>
    <lineage>
        <taxon>Eukaryota</taxon>
        <taxon>Metazoa</taxon>
        <taxon>Porifera</taxon>
        <taxon>Demospongiae</taxon>
        <taxon>Heteroscleromorpha</taxon>
        <taxon>Tetractinellida</taxon>
        <taxon>Astrophorina</taxon>
        <taxon>Geodiidae</taxon>
        <taxon>Geodia</taxon>
    </lineage>
</organism>
<evidence type="ECO:0000313" key="2">
    <source>
        <dbReference type="Proteomes" id="UP001174909"/>
    </source>
</evidence>
<keyword evidence="2" id="KW-1185">Reference proteome</keyword>
<reference evidence="1" key="1">
    <citation type="submission" date="2023-03" db="EMBL/GenBank/DDBJ databases">
        <authorList>
            <person name="Steffen K."/>
            <person name="Cardenas P."/>
        </authorList>
    </citation>
    <scope>NUCLEOTIDE SEQUENCE</scope>
</reference>
<dbReference type="Proteomes" id="UP001174909">
    <property type="component" value="Unassembled WGS sequence"/>
</dbReference>
<gene>
    <name evidence="1" type="ORF">GBAR_LOCUS21903</name>
</gene>